<accession>A0ABR4DJB5</accession>
<feature type="compositionally biased region" description="Basic and acidic residues" evidence="2">
    <location>
        <begin position="198"/>
        <end position="224"/>
    </location>
</feature>
<dbReference type="PANTHER" id="PTHR32470">
    <property type="entry name" value="ADH DEHYDROGENASE [UBIQUINONE] 1 ALPHA SUBCOMPLEX ASSEMBLY FACTOR 2"/>
    <property type="match status" value="1"/>
</dbReference>
<comment type="similarity">
    <text evidence="1">Belongs to the complex I NDUFA12 subunit family.</text>
</comment>
<proteinExistence type="inferred from homology"/>
<evidence type="ECO:0008006" key="5">
    <source>
        <dbReference type="Google" id="ProtNLM"/>
    </source>
</evidence>
<dbReference type="InterPro" id="IPR007763">
    <property type="entry name" value="NDUFA12"/>
</dbReference>
<organism evidence="3 4">
    <name type="scientific">Remersonia thermophila</name>
    <dbReference type="NCBI Taxonomy" id="72144"/>
    <lineage>
        <taxon>Eukaryota</taxon>
        <taxon>Fungi</taxon>
        <taxon>Dikarya</taxon>
        <taxon>Ascomycota</taxon>
        <taxon>Pezizomycotina</taxon>
        <taxon>Sordariomycetes</taxon>
        <taxon>Sordariomycetidae</taxon>
        <taxon>Sordariales</taxon>
        <taxon>Sordariales incertae sedis</taxon>
        <taxon>Remersonia</taxon>
    </lineage>
</organism>
<gene>
    <name evidence="3" type="ORF">VTJ83DRAFT_2540</name>
</gene>
<evidence type="ECO:0000313" key="4">
    <source>
        <dbReference type="Proteomes" id="UP001600064"/>
    </source>
</evidence>
<name>A0ABR4DJB5_9PEZI</name>
<dbReference type="PANTHER" id="PTHR32470:SF2">
    <property type="entry name" value="NADH DEHYDROGENASE [UBIQUINONE] 1 ALPHA SUBCOMPLEX ASSEMBLY FACTOR 2"/>
    <property type="match status" value="1"/>
</dbReference>
<keyword evidence="4" id="KW-1185">Reference proteome</keyword>
<sequence length="256" mass="28585">MSPLPFSPLLRAWYKWKMLRLPWRRKFLIGFDLNGNTYWEFLDRGAPRPPPPGQATSSSSPPSRTRPTPIALRWRRIVHYPRGTHHGDVAVPPAWHQWLRHTRADPPSIEEQRAEVARQARIKLLAAEADRRWEAKPKVMEDGLPAAAAARLRGAGAAVGRDAKAPGLGQGQGQGQEQGQETAAEASSSTTSSSAAEKPAEKDKDGKAMREETWKRMQAQEKETAGQPSPWHEQARRGPGEAWQPQAWEPQAKAKR</sequence>
<evidence type="ECO:0000313" key="3">
    <source>
        <dbReference type="EMBL" id="KAL2270356.1"/>
    </source>
</evidence>
<reference evidence="3 4" key="1">
    <citation type="journal article" date="2024" name="Commun. Biol.">
        <title>Comparative genomic analysis of thermophilic fungi reveals convergent evolutionary adaptations and gene losses.</title>
        <authorList>
            <person name="Steindorff A.S."/>
            <person name="Aguilar-Pontes M.V."/>
            <person name="Robinson A.J."/>
            <person name="Andreopoulos B."/>
            <person name="LaButti K."/>
            <person name="Kuo A."/>
            <person name="Mondo S."/>
            <person name="Riley R."/>
            <person name="Otillar R."/>
            <person name="Haridas S."/>
            <person name="Lipzen A."/>
            <person name="Grimwood J."/>
            <person name="Schmutz J."/>
            <person name="Clum A."/>
            <person name="Reid I.D."/>
            <person name="Moisan M.C."/>
            <person name="Butler G."/>
            <person name="Nguyen T.T.M."/>
            <person name="Dewar K."/>
            <person name="Conant G."/>
            <person name="Drula E."/>
            <person name="Henrissat B."/>
            <person name="Hansel C."/>
            <person name="Singer S."/>
            <person name="Hutchinson M.I."/>
            <person name="de Vries R.P."/>
            <person name="Natvig D.O."/>
            <person name="Powell A.J."/>
            <person name="Tsang A."/>
            <person name="Grigoriev I.V."/>
        </authorList>
    </citation>
    <scope>NUCLEOTIDE SEQUENCE [LARGE SCALE GENOMIC DNA]</scope>
    <source>
        <strain evidence="3 4">ATCC 22073</strain>
    </source>
</reference>
<feature type="compositionally biased region" description="Low complexity" evidence="2">
    <location>
        <begin position="54"/>
        <end position="68"/>
    </location>
</feature>
<dbReference type="EMBL" id="JAZGUE010000002">
    <property type="protein sequence ID" value="KAL2270356.1"/>
    <property type="molecule type" value="Genomic_DNA"/>
</dbReference>
<comment type="caution">
    <text evidence="3">The sequence shown here is derived from an EMBL/GenBank/DDBJ whole genome shotgun (WGS) entry which is preliminary data.</text>
</comment>
<evidence type="ECO:0000256" key="2">
    <source>
        <dbReference type="SAM" id="MobiDB-lite"/>
    </source>
</evidence>
<dbReference type="GeneID" id="98123466"/>
<dbReference type="RefSeq" id="XP_070869080.1">
    <property type="nucleotide sequence ID" value="XM_071008822.1"/>
</dbReference>
<feature type="compositionally biased region" description="Low complexity" evidence="2">
    <location>
        <begin position="177"/>
        <end position="197"/>
    </location>
</feature>
<evidence type="ECO:0000256" key="1">
    <source>
        <dbReference type="ARBA" id="ARBA00007355"/>
    </source>
</evidence>
<dbReference type="Proteomes" id="UP001600064">
    <property type="component" value="Unassembled WGS sequence"/>
</dbReference>
<protein>
    <recommendedName>
        <fullName evidence="5">NADH dehydrogenase [ubiquinone] 1 alpha subcomplex subunit</fullName>
    </recommendedName>
</protein>
<dbReference type="InterPro" id="IPR052618">
    <property type="entry name" value="ComplexI_NDUFA12"/>
</dbReference>
<feature type="region of interest" description="Disordered" evidence="2">
    <location>
        <begin position="158"/>
        <end position="256"/>
    </location>
</feature>
<feature type="region of interest" description="Disordered" evidence="2">
    <location>
        <begin position="44"/>
        <end position="68"/>
    </location>
</feature>
<dbReference type="Pfam" id="PF05071">
    <property type="entry name" value="NDUFA12"/>
    <property type="match status" value="1"/>
</dbReference>